<dbReference type="PROSITE" id="PS00329">
    <property type="entry name" value="HSP70_2"/>
    <property type="match status" value="1"/>
</dbReference>
<dbReference type="FunFam" id="2.60.34.10:FF:000014">
    <property type="entry name" value="Chaperone protein DnaK HSP70"/>
    <property type="match status" value="1"/>
</dbReference>
<keyword evidence="11" id="KW-0175">Coiled coil</keyword>
<sequence>MSKVIGIDLGTTNSVVAIMDGSQPKVIENSEGTRTTPSIVGFTESERLVGQSAKRQAVTNPSNTVFAVKRLVGRRVDDPAVEKDRKLVPYDIVDGGNGDAWVKVRDEKFSPAQISAMILGKMKETAESYLGETVTQAVITVPAYFNDAQRQATKDAGKIAGLEVLRIINEPTAAALAYGLDKKESKTIAVYDLGGGTFDITILEIDDGLFEVKSTNGDTFLGGEDFDMRIVNYLADEFKKEHGVDLTKDKMALQRLKEAAEKAKIELSSSTQTEINQPFISMDKNSGTPLHMVVKLTRAKLESLVGDLIKKTMDPVKAALKDAGLSKSDIDEVVLVGGMTRMPKVIEEVSGFFGKEPHKGVNPDEVVALGAAIQAGVLQGDVKDVVLLDVTPLSLGIETLGGVFTRLIDRNTTIPTKKSQIFSTAEDNQNAVTIRVFQGEREMATDNKLLGQFNLEDIPPAPRGLPQIEVTFDIDANGIVSVNAKDKGTGKEQNITIQASGGLTDEEIQQMVKDAETNAEADKTRRELVEVRNQAESLIHSTRKSLEEHGDKVDGSTVEAIELAIGALEEALKSEDVGKIKGGIQNVMDASMKLGEAIYKAQQSEEGDGAAEAQDGPRAADDDIVDADFEDLDQDKRK</sequence>
<dbReference type="EMBL" id="CP025583">
    <property type="protein sequence ID" value="AUM74772.1"/>
    <property type="molecule type" value="Genomic_DNA"/>
</dbReference>
<dbReference type="FunFam" id="3.90.640.10:FF:000003">
    <property type="entry name" value="Molecular chaperone DnaK"/>
    <property type="match status" value="1"/>
</dbReference>
<dbReference type="RefSeq" id="WP_101500117.1">
    <property type="nucleotide sequence ID" value="NZ_CP025583.1"/>
</dbReference>
<reference evidence="14" key="1">
    <citation type="submission" date="2017-12" db="EMBL/GenBank/DDBJ databases">
        <title>Genomic analysis of Paracoccus sp. CBA4604.</title>
        <authorList>
            <person name="Roh S.W."/>
            <person name="Kim J.Y."/>
            <person name="Kim J.S."/>
        </authorList>
    </citation>
    <scope>NUCLEOTIDE SEQUENCE [LARGE SCALE GENOMIC DNA]</scope>
    <source>
        <strain evidence="14">CBA4604</strain>
    </source>
</reference>
<evidence type="ECO:0000256" key="1">
    <source>
        <dbReference type="ARBA" id="ARBA00002290"/>
    </source>
</evidence>
<proteinExistence type="evidence at transcript level"/>
<keyword evidence="4 9" id="KW-0597">Phosphoprotein</keyword>
<dbReference type="CDD" id="cd10234">
    <property type="entry name" value="ASKHA_NBD_HSP70_DnaK-like"/>
    <property type="match status" value="1"/>
</dbReference>
<comment type="induction">
    <text evidence="9">By stress conditions e.g. heat shock.</text>
</comment>
<keyword evidence="5 9" id="KW-0547">Nucleotide-binding</keyword>
<dbReference type="NCBIfam" id="TIGR02350">
    <property type="entry name" value="prok_dnaK"/>
    <property type="match status" value="1"/>
</dbReference>
<evidence type="ECO:0000256" key="6">
    <source>
        <dbReference type="ARBA" id="ARBA00022840"/>
    </source>
</evidence>
<dbReference type="FunFam" id="1.20.1270.10:FF:000001">
    <property type="entry name" value="Molecular chaperone DnaK"/>
    <property type="match status" value="1"/>
</dbReference>
<dbReference type="Gene3D" id="2.60.34.10">
    <property type="entry name" value="Substrate Binding Domain Of DNAk, Chain A, domain 1"/>
    <property type="match status" value="1"/>
</dbReference>
<dbReference type="InterPro" id="IPR029048">
    <property type="entry name" value="HSP70_C_sf"/>
</dbReference>
<dbReference type="KEGG" id="paru:CYR75_11210"/>
<evidence type="ECO:0000256" key="5">
    <source>
        <dbReference type="ARBA" id="ARBA00022741"/>
    </source>
</evidence>
<dbReference type="InterPro" id="IPR029047">
    <property type="entry name" value="HSP70_peptide-bd_sf"/>
</dbReference>
<keyword evidence="14" id="KW-1185">Reference proteome</keyword>
<evidence type="ECO:0000256" key="10">
    <source>
        <dbReference type="RuleBase" id="RU003322"/>
    </source>
</evidence>
<dbReference type="Gene3D" id="1.20.1270.10">
    <property type="match status" value="1"/>
</dbReference>
<dbReference type="PANTHER" id="PTHR19375">
    <property type="entry name" value="HEAT SHOCK PROTEIN 70KDA"/>
    <property type="match status" value="1"/>
</dbReference>
<dbReference type="AlphaFoldDB" id="A0A2K9MH10"/>
<evidence type="ECO:0000256" key="7">
    <source>
        <dbReference type="ARBA" id="ARBA00023016"/>
    </source>
</evidence>
<organism evidence="13 14">
    <name type="scientific">Paracoccus jeotgali</name>
    <dbReference type="NCBI Taxonomy" id="2065379"/>
    <lineage>
        <taxon>Bacteria</taxon>
        <taxon>Pseudomonadati</taxon>
        <taxon>Pseudomonadota</taxon>
        <taxon>Alphaproteobacteria</taxon>
        <taxon>Rhodobacterales</taxon>
        <taxon>Paracoccaceae</taxon>
        <taxon>Paracoccus</taxon>
    </lineage>
</organism>
<evidence type="ECO:0000256" key="8">
    <source>
        <dbReference type="ARBA" id="ARBA00023186"/>
    </source>
</evidence>
<dbReference type="GO" id="GO:0005524">
    <property type="term" value="F:ATP binding"/>
    <property type="evidence" value="ECO:0007669"/>
    <property type="project" value="UniProtKB-UniRule"/>
</dbReference>
<keyword evidence="8 9" id="KW-0143">Chaperone</keyword>
<dbReference type="NCBIfam" id="NF003520">
    <property type="entry name" value="PRK05183.1"/>
    <property type="match status" value="1"/>
</dbReference>
<dbReference type="PROSITE" id="PS01036">
    <property type="entry name" value="HSP70_3"/>
    <property type="match status" value="1"/>
</dbReference>
<feature type="compositionally biased region" description="Acidic residues" evidence="12">
    <location>
        <begin position="622"/>
        <end position="638"/>
    </location>
</feature>
<dbReference type="GO" id="GO:0140662">
    <property type="term" value="F:ATP-dependent protein folding chaperone"/>
    <property type="evidence" value="ECO:0007669"/>
    <property type="project" value="InterPro"/>
</dbReference>
<dbReference type="NCBIfam" id="NF001413">
    <property type="entry name" value="PRK00290.1"/>
    <property type="match status" value="1"/>
</dbReference>
<feature type="modified residue" description="Phosphothreonine; by autocatalysis" evidence="9">
    <location>
        <position position="197"/>
    </location>
</feature>
<dbReference type="OrthoDB" id="9766019at2"/>
<feature type="coiled-coil region" evidence="11">
    <location>
        <begin position="246"/>
        <end position="273"/>
    </location>
</feature>
<dbReference type="InterPro" id="IPR018181">
    <property type="entry name" value="Heat_shock_70_CS"/>
</dbReference>
<evidence type="ECO:0000256" key="9">
    <source>
        <dbReference type="HAMAP-Rule" id="MF_00332"/>
    </source>
</evidence>
<dbReference type="SUPFAM" id="SSF53067">
    <property type="entry name" value="Actin-like ATPase domain"/>
    <property type="match status" value="2"/>
</dbReference>
<evidence type="ECO:0000256" key="12">
    <source>
        <dbReference type="SAM" id="MobiDB-lite"/>
    </source>
</evidence>
<gene>
    <name evidence="9" type="primary">dnaK</name>
    <name evidence="13" type="ORF">CYR75_11210</name>
</gene>
<name>A0A2K9MH10_9RHOB</name>
<dbReference type="GO" id="GO:0051082">
    <property type="term" value="F:unfolded protein binding"/>
    <property type="evidence" value="ECO:0007669"/>
    <property type="project" value="InterPro"/>
</dbReference>
<dbReference type="FunFam" id="3.30.420.40:FF:000004">
    <property type="entry name" value="Molecular chaperone DnaK"/>
    <property type="match status" value="1"/>
</dbReference>
<feature type="region of interest" description="Disordered" evidence="12">
    <location>
        <begin position="598"/>
        <end position="638"/>
    </location>
</feature>
<keyword evidence="6 9" id="KW-0067">ATP-binding</keyword>
<dbReference type="PRINTS" id="PR00301">
    <property type="entry name" value="HEATSHOCK70"/>
</dbReference>
<evidence type="ECO:0000256" key="3">
    <source>
        <dbReference type="ARBA" id="ARBA00014415"/>
    </source>
</evidence>
<evidence type="ECO:0000256" key="4">
    <source>
        <dbReference type="ARBA" id="ARBA00022553"/>
    </source>
</evidence>
<keyword evidence="7 9" id="KW-0346">Stress response</keyword>
<dbReference type="SUPFAM" id="SSF100934">
    <property type="entry name" value="Heat shock protein 70kD (HSP70), C-terminal subdomain"/>
    <property type="match status" value="1"/>
</dbReference>
<evidence type="ECO:0000256" key="2">
    <source>
        <dbReference type="ARBA" id="ARBA00007381"/>
    </source>
</evidence>
<comment type="function">
    <text evidence="1 9">Acts as a chaperone.</text>
</comment>
<dbReference type="InterPro" id="IPR013126">
    <property type="entry name" value="Hsp_70_fam"/>
</dbReference>
<dbReference type="InterPro" id="IPR012725">
    <property type="entry name" value="Chaperone_DnaK"/>
</dbReference>
<dbReference type="Gene3D" id="3.30.420.40">
    <property type="match status" value="2"/>
</dbReference>
<evidence type="ECO:0000313" key="14">
    <source>
        <dbReference type="Proteomes" id="UP000234882"/>
    </source>
</evidence>
<evidence type="ECO:0000313" key="13">
    <source>
        <dbReference type="EMBL" id="AUM74772.1"/>
    </source>
</evidence>
<dbReference type="SUPFAM" id="SSF100920">
    <property type="entry name" value="Heat shock protein 70kD (HSP70), peptide-binding domain"/>
    <property type="match status" value="1"/>
</dbReference>
<dbReference type="PROSITE" id="PS00297">
    <property type="entry name" value="HSP70_1"/>
    <property type="match status" value="1"/>
</dbReference>
<accession>A0A2K9MH10</accession>
<comment type="similarity">
    <text evidence="2 9 10">Belongs to the heat shock protein 70 family.</text>
</comment>
<evidence type="ECO:0000256" key="11">
    <source>
        <dbReference type="SAM" id="Coils"/>
    </source>
</evidence>
<dbReference type="Proteomes" id="UP000234882">
    <property type="component" value="Chromosome"/>
</dbReference>
<dbReference type="InterPro" id="IPR043129">
    <property type="entry name" value="ATPase_NBD"/>
</dbReference>
<protein>
    <recommendedName>
        <fullName evidence="3 9">Chaperone protein DnaK</fullName>
    </recommendedName>
    <alternativeName>
        <fullName evidence="9">HSP70</fullName>
    </alternativeName>
    <alternativeName>
        <fullName evidence="9">Heat shock 70 kDa protein</fullName>
    </alternativeName>
    <alternativeName>
        <fullName evidence="9">Heat shock protein 70</fullName>
    </alternativeName>
</protein>
<dbReference type="HAMAP" id="MF_00332">
    <property type="entry name" value="DnaK"/>
    <property type="match status" value="1"/>
</dbReference>
<dbReference type="Pfam" id="PF00012">
    <property type="entry name" value="HSP70"/>
    <property type="match status" value="1"/>
</dbReference>
<dbReference type="Gene3D" id="3.90.640.10">
    <property type="entry name" value="Actin, Chain A, domain 4"/>
    <property type="match status" value="1"/>
</dbReference>
<dbReference type="FunFam" id="3.30.30.30:FF:000003">
    <property type="entry name" value="Heat shock protein 9"/>
    <property type="match status" value="1"/>
</dbReference>